<dbReference type="InterPro" id="IPR036412">
    <property type="entry name" value="HAD-like_sf"/>
</dbReference>
<keyword evidence="3" id="KW-1185">Reference proteome</keyword>
<organism evidence="2 3">
    <name type="scientific">Stylonychia lemnae</name>
    <name type="common">Ciliate</name>
    <dbReference type="NCBI Taxonomy" id="5949"/>
    <lineage>
        <taxon>Eukaryota</taxon>
        <taxon>Sar</taxon>
        <taxon>Alveolata</taxon>
        <taxon>Ciliophora</taxon>
        <taxon>Intramacronucleata</taxon>
        <taxon>Spirotrichea</taxon>
        <taxon>Stichotrichia</taxon>
        <taxon>Sporadotrichida</taxon>
        <taxon>Oxytrichidae</taxon>
        <taxon>Stylonychinae</taxon>
        <taxon>Stylonychia</taxon>
    </lineage>
</organism>
<dbReference type="Proteomes" id="UP000039865">
    <property type="component" value="Unassembled WGS sequence"/>
</dbReference>
<accession>A0A078AEH2</accession>
<sequence>MKTHGQQLASNDPSHNYTNVQQFSRDTVLLQNLTSSSIQNVFRGIAEVKKQQDRPKFLIQKQVLNQKQSPTSLFSPNTNLKGDKQQVFDYNQTSTLSPSPKQLKNQISLLRPRIKTRDHEDINKNKMRSSKKYLNSRGGDCDSKQRIMNNLNQSCDLSTSDFSQELHQVPGQFIYQAPKQYMRRVDVAIGPLTSNCTSLIKSFKENDSMNLLHQSFELREKDTHTFNKKLDRFHLKLKIQDKFVMNTLLKDSVIFKSQKHHKLDQQNHLNQNHFEEAKLLQESNWQINDDLSNSAQNIFNSVSVETCDDNQGDDSQMSIDKLEINDGQRQHLMDSLKSFYLINQYRHHLNYQTKNRILRPDVNQIKVNIPTPKNFALKKLLILDMDETLIHAAASSEIENYPVKPNIITQFDDPDDNRLEIAIFFRPYLHTFLKNMAKYFQIVIFTASDQNYADCILNIVDPERLYIDMRMYRPFCKSTDFGYIKDLSIIQNRNLENVVIVDNNLFCCALQINNAIPIQPFYCDPKDEELNYLEQYLMNKVLLAKDVRLCNSVAFDLENVIKVANQELFESLDGPLTTIDCENEQMSDQD</sequence>
<dbReference type="InterPro" id="IPR023214">
    <property type="entry name" value="HAD_sf"/>
</dbReference>
<dbReference type="SUPFAM" id="SSF56784">
    <property type="entry name" value="HAD-like"/>
    <property type="match status" value="1"/>
</dbReference>
<dbReference type="InterPro" id="IPR004274">
    <property type="entry name" value="FCP1_dom"/>
</dbReference>
<gene>
    <name evidence="2" type="primary">Contig6823.g7290</name>
    <name evidence="2" type="ORF">STYLEM_9672</name>
</gene>
<feature type="domain" description="FCP1 homology" evidence="1">
    <location>
        <begin position="374"/>
        <end position="540"/>
    </location>
</feature>
<evidence type="ECO:0000259" key="1">
    <source>
        <dbReference type="PROSITE" id="PS50969"/>
    </source>
</evidence>
<evidence type="ECO:0000313" key="3">
    <source>
        <dbReference type="Proteomes" id="UP000039865"/>
    </source>
</evidence>
<dbReference type="InParanoid" id="A0A078AEH2"/>
<dbReference type="NCBIfam" id="TIGR02251">
    <property type="entry name" value="HIF-SF_euk"/>
    <property type="match status" value="1"/>
</dbReference>
<dbReference type="EMBL" id="CCKQ01009202">
    <property type="protein sequence ID" value="CDW80669.1"/>
    <property type="molecule type" value="Genomic_DNA"/>
</dbReference>
<proteinExistence type="predicted"/>
<dbReference type="PROSITE" id="PS50969">
    <property type="entry name" value="FCP1"/>
    <property type="match status" value="1"/>
</dbReference>
<dbReference type="SMART" id="SM00577">
    <property type="entry name" value="CPDc"/>
    <property type="match status" value="1"/>
</dbReference>
<protein>
    <submittedName>
        <fullName evidence="2">Nli interacting factor-like phosphatase family protein</fullName>
    </submittedName>
</protein>
<dbReference type="OrthoDB" id="277011at2759"/>
<dbReference type="Pfam" id="PF03031">
    <property type="entry name" value="NIF"/>
    <property type="match status" value="1"/>
</dbReference>
<dbReference type="InterPro" id="IPR011948">
    <property type="entry name" value="Dullard_phosphatase"/>
</dbReference>
<dbReference type="Gene3D" id="3.40.50.1000">
    <property type="entry name" value="HAD superfamily/HAD-like"/>
    <property type="match status" value="1"/>
</dbReference>
<dbReference type="GO" id="GO:0016791">
    <property type="term" value="F:phosphatase activity"/>
    <property type="evidence" value="ECO:0007669"/>
    <property type="project" value="InterPro"/>
</dbReference>
<reference evidence="2 3" key="1">
    <citation type="submission" date="2014-06" db="EMBL/GenBank/DDBJ databases">
        <authorList>
            <person name="Swart Estienne"/>
        </authorList>
    </citation>
    <scope>NUCLEOTIDE SEQUENCE [LARGE SCALE GENOMIC DNA]</scope>
    <source>
        <strain evidence="2 3">130c</strain>
    </source>
</reference>
<dbReference type="CDD" id="cd07521">
    <property type="entry name" value="HAD_FCP1-like"/>
    <property type="match status" value="1"/>
</dbReference>
<dbReference type="AlphaFoldDB" id="A0A078AEH2"/>
<evidence type="ECO:0000313" key="2">
    <source>
        <dbReference type="EMBL" id="CDW80669.1"/>
    </source>
</evidence>
<dbReference type="InterPro" id="IPR050365">
    <property type="entry name" value="TIM50"/>
</dbReference>
<dbReference type="PANTHER" id="PTHR12210">
    <property type="entry name" value="DULLARD PROTEIN PHOSPHATASE"/>
    <property type="match status" value="1"/>
</dbReference>
<name>A0A078AEH2_STYLE</name>